<dbReference type="CTD" id="20230512"/>
<dbReference type="InterPro" id="IPR011992">
    <property type="entry name" value="EF-hand-dom_pair"/>
</dbReference>
<keyword evidence="5" id="KW-1185">Reference proteome</keyword>
<dbReference type="OMA" id="TMGLERN"/>
<reference evidence="4 5" key="1">
    <citation type="journal article" date="2013" name="Nature">
        <title>Insights into bilaterian evolution from three spiralian genomes.</title>
        <authorList>
            <person name="Simakov O."/>
            <person name="Marletaz F."/>
            <person name="Cho S.J."/>
            <person name="Edsinger-Gonzales E."/>
            <person name="Havlak P."/>
            <person name="Hellsten U."/>
            <person name="Kuo D.H."/>
            <person name="Larsson T."/>
            <person name="Lv J."/>
            <person name="Arendt D."/>
            <person name="Savage R."/>
            <person name="Osoegawa K."/>
            <person name="de Jong P."/>
            <person name="Grimwood J."/>
            <person name="Chapman J.A."/>
            <person name="Shapiro H."/>
            <person name="Aerts A."/>
            <person name="Otillar R.P."/>
            <person name="Terry A.Y."/>
            <person name="Boore J.L."/>
            <person name="Grigoriev I.V."/>
            <person name="Lindberg D.R."/>
            <person name="Seaver E.C."/>
            <person name="Weisblat D.A."/>
            <person name="Putnam N.H."/>
            <person name="Rokhsar D.S."/>
        </authorList>
    </citation>
    <scope>NUCLEOTIDE SEQUENCE [LARGE SCALE GENOMIC DNA]</scope>
</reference>
<sequence>MEDFKDGLPKNFLNSLRVLYDILDEDKNGYVHLRDIETRWNDRGVNGLPPGVLHALKNVAPANGFLTFDLFVSGLKLALVSNAKQKLRSATQTQESSIQKDIRQPVYSKPRVPVTAAIKPNNVLERPVSAVSRSKSFHQTNPTTRTTSHYGSNTLREPLKSWHKQQDLTKSEPIYVNVNHSHRKQSINCQRTSPKESTRRHTLTTGIDLDQALNIRLKQLSEEKTILLQGQHVVDETKDWYKKKLEQVNVKEKYARHYLFNSNSLVSHREQMNYQRTRIQGVNRHLKNLIDDNSKGFPNHINVSFREAPPSNQQLTRQNHILAKENKDKDSKITQLESEKRKLIRELFERKSEGEFGDGDVTFV</sequence>
<dbReference type="InterPro" id="IPR026828">
    <property type="entry name" value="SAPC2_1/2"/>
</dbReference>
<dbReference type="SUPFAM" id="SSF47473">
    <property type="entry name" value="EF-hand"/>
    <property type="match status" value="1"/>
</dbReference>
<evidence type="ECO:0000256" key="1">
    <source>
        <dbReference type="SAM" id="Coils"/>
    </source>
</evidence>
<feature type="compositionally biased region" description="Polar residues" evidence="2">
    <location>
        <begin position="131"/>
        <end position="154"/>
    </location>
</feature>
<evidence type="ECO:0000313" key="4">
    <source>
        <dbReference type="EMBL" id="ESP04006.1"/>
    </source>
</evidence>
<dbReference type="HOGENOM" id="CLU_024930_0_0_1"/>
<dbReference type="KEGG" id="lgi:LOTGIDRAFT_109829"/>
<dbReference type="Pfam" id="PF11414">
    <property type="entry name" value="Suppressor_APC"/>
    <property type="match status" value="1"/>
</dbReference>
<dbReference type="Pfam" id="PF25825">
    <property type="entry name" value="SAPC2_N"/>
    <property type="match status" value="1"/>
</dbReference>
<dbReference type="EMBL" id="KB199905">
    <property type="protein sequence ID" value="ESP04006.1"/>
    <property type="molecule type" value="Genomic_DNA"/>
</dbReference>
<feature type="coiled-coil region" evidence="1">
    <location>
        <begin position="326"/>
        <end position="353"/>
    </location>
</feature>
<dbReference type="RefSeq" id="XP_009045488.1">
    <property type="nucleotide sequence ID" value="XM_009047240.1"/>
</dbReference>
<dbReference type="PANTHER" id="PTHR14907:SF2">
    <property type="entry name" value="SUPPRESSOR APC DOMAIN-CONTAINING PROTEIN 2"/>
    <property type="match status" value="1"/>
</dbReference>
<protein>
    <recommendedName>
        <fullName evidence="3">Suppressor APC domain-containing protein</fullName>
    </recommendedName>
</protein>
<organism evidence="4 5">
    <name type="scientific">Lottia gigantea</name>
    <name type="common">Giant owl limpet</name>
    <dbReference type="NCBI Taxonomy" id="225164"/>
    <lineage>
        <taxon>Eukaryota</taxon>
        <taxon>Metazoa</taxon>
        <taxon>Spiralia</taxon>
        <taxon>Lophotrochozoa</taxon>
        <taxon>Mollusca</taxon>
        <taxon>Gastropoda</taxon>
        <taxon>Patellogastropoda</taxon>
        <taxon>Lottioidea</taxon>
        <taxon>Lottiidae</taxon>
        <taxon>Lottia</taxon>
    </lineage>
</organism>
<dbReference type="InterPro" id="IPR057953">
    <property type="entry name" value="SAPC2_N"/>
</dbReference>
<dbReference type="PANTHER" id="PTHR14907">
    <property type="entry name" value="FI14130P"/>
    <property type="match status" value="1"/>
</dbReference>
<gene>
    <name evidence="4" type="ORF">LOTGIDRAFT_109829</name>
</gene>
<dbReference type="Proteomes" id="UP000030746">
    <property type="component" value="Unassembled WGS sequence"/>
</dbReference>
<keyword evidence="1" id="KW-0175">Coiled coil</keyword>
<accession>V4B9F1</accession>
<feature type="domain" description="Suppressor APC" evidence="3">
    <location>
        <begin position="7"/>
        <end position="85"/>
    </location>
</feature>
<dbReference type="AlphaFoldDB" id="V4B9F1"/>
<evidence type="ECO:0000259" key="3">
    <source>
        <dbReference type="Pfam" id="PF25825"/>
    </source>
</evidence>
<dbReference type="OrthoDB" id="10035013at2759"/>
<evidence type="ECO:0000256" key="2">
    <source>
        <dbReference type="SAM" id="MobiDB-lite"/>
    </source>
</evidence>
<dbReference type="GeneID" id="20230512"/>
<proteinExistence type="predicted"/>
<feature type="region of interest" description="Disordered" evidence="2">
    <location>
        <begin position="127"/>
        <end position="154"/>
    </location>
</feature>
<name>V4B9F1_LOTGI</name>
<evidence type="ECO:0000313" key="5">
    <source>
        <dbReference type="Proteomes" id="UP000030746"/>
    </source>
</evidence>